<evidence type="ECO:0000256" key="1">
    <source>
        <dbReference type="ARBA" id="ARBA00001947"/>
    </source>
</evidence>
<dbReference type="EMBL" id="JANCLU010000019">
    <property type="protein sequence ID" value="MCP8940280.1"/>
    <property type="molecule type" value="Genomic_DNA"/>
</dbReference>
<protein>
    <submittedName>
        <fullName evidence="10">M23 family metallopeptidase</fullName>
    </submittedName>
</protein>
<keyword evidence="8" id="KW-0812">Transmembrane</keyword>
<sequence>MPIPRTSFPQLSLPVTIVVEGGGTARRWTAPAGLWALAAALVVVAGLFGVSTVSRTLAGAGAALAEGDEGQRQREQISTLRAALDDLSSRRIVDRGRWDAALDELRERQIRLENRQTQLSELLDPTGKQASARPAPPSPSESASPAPEAASSFLPLGEPIPLPAWGRIKPQPRASLDAHPSRSDGQPHDGQRDLAALADAVSSLDTGLLSLLSAADRRARERALQLGDALRPLGLDPARVAALDRALPMGGPLVPVAIASEGGAFETALAQARRVSAEAEAWRRRIAALPLRRPLAGAPDWTSGFGTRIDPFTRGLAMHTGLDLRDDWGAPVRATAPGRVTAAEWSGAYGLMVEVEHAGGVATRYGHLSSASVRVGDEVAAGALLGRVGSTGRSTGPHLHYEIRLDGDPVDPQRWLRVAANLNPD</sequence>
<dbReference type="InterPro" id="IPR011055">
    <property type="entry name" value="Dup_hybrid_motif"/>
</dbReference>
<dbReference type="PANTHER" id="PTHR21666">
    <property type="entry name" value="PEPTIDASE-RELATED"/>
    <property type="match status" value="1"/>
</dbReference>
<reference evidence="10 11" key="1">
    <citation type="submission" date="2022-07" db="EMBL/GenBank/DDBJ databases">
        <authorList>
            <person name="Li W.-J."/>
            <person name="Deng Q.-Q."/>
        </authorList>
    </citation>
    <scope>NUCLEOTIDE SEQUENCE [LARGE SCALE GENOMIC DNA]</scope>
    <source>
        <strain evidence="10 11">SYSU M60028</strain>
    </source>
</reference>
<evidence type="ECO:0000313" key="11">
    <source>
        <dbReference type="Proteomes" id="UP001205890"/>
    </source>
</evidence>
<evidence type="ECO:0000313" key="10">
    <source>
        <dbReference type="EMBL" id="MCP8940280.1"/>
    </source>
</evidence>
<keyword evidence="11" id="KW-1185">Reference proteome</keyword>
<feature type="compositionally biased region" description="Low complexity" evidence="7">
    <location>
        <begin position="140"/>
        <end position="152"/>
    </location>
</feature>
<dbReference type="Gene3D" id="2.70.70.10">
    <property type="entry name" value="Glucose Permease (Domain IIA)"/>
    <property type="match status" value="1"/>
</dbReference>
<evidence type="ECO:0000256" key="2">
    <source>
        <dbReference type="ARBA" id="ARBA00022670"/>
    </source>
</evidence>
<keyword evidence="5" id="KW-0862">Zinc</keyword>
<dbReference type="InterPro" id="IPR050570">
    <property type="entry name" value="Cell_wall_metabolism_enzyme"/>
</dbReference>
<proteinExistence type="predicted"/>
<organism evidence="10 11">
    <name type="scientific">Alsobacter ponti</name>
    <dbReference type="NCBI Taxonomy" id="2962936"/>
    <lineage>
        <taxon>Bacteria</taxon>
        <taxon>Pseudomonadati</taxon>
        <taxon>Pseudomonadota</taxon>
        <taxon>Alphaproteobacteria</taxon>
        <taxon>Hyphomicrobiales</taxon>
        <taxon>Alsobacteraceae</taxon>
        <taxon>Alsobacter</taxon>
    </lineage>
</organism>
<feature type="transmembrane region" description="Helical" evidence="8">
    <location>
        <begin position="32"/>
        <end position="50"/>
    </location>
</feature>
<comment type="cofactor">
    <cofactor evidence="1">
        <name>Zn(2+)</name>
        <dbReference type="ChEBI" id="CHEBI:29105"/>
    </cofactor>
</comment>
<dbReference type="PANTHER" id="PTHR21666:SF288">
    <property type="entry name" value="CELL DIVISION PROTEIN YTFB"/>
    <property type="match status" value="1"/>
</dbReference>
<evidence type="ECO:0000256" key="7">
    <source>
        <dbReference type="SAM" id="MobiDB-lite"/>
    </source>
</evidence>
<name>A0ABT1LHW3_9HYPH</name>
<dbReference type="Proteomes" id="UP001205890">
    <property type="component" value="Unassembled WGS sequence"/>
</dbReference>
<keyword evidence="8" id="KW-0472">Membrane</keyword>
<dbReference type="Pfam" id="PF01551">
    <property type="entry name" value="Peptidase_M23"/>
    <property type="match status" value="1"/>
</dbReference>
<dbReference type="RefSeq" id="WP_254744808.1">
    <property type="nucleotide sequence ID" value="NZ_JANCLU010000019.1"/>
</dbReference>
<keyword evidence="6" id="KW-0482">Metalloprotease</keyword>
<evidence type="ECO:0000256" key="6">
    <source>
        <dbReference type="ARBA" id="ARBA00023049"/>
    </source>
</evidence>
<evidence type="ECO:0000256" key="4">
    <source>
        <dbReference type="ARBA" id="ARBA00022801"/>
    </source>
</evidence>
<comment type="caution">
    <text evidence="10">The sequence shown here is derived from an EMBL/GenBank/DDBJ whole genome shotgun (WGS) entry which is preliminary data.</text>
</comment>
<keyword evidence="4" id="KW-0378">Hydrolase</keyword>
<gene>
    <name evidence="10" type="ORF">NK718_17275</name>
</gene>
<dbReference type="InterPro" id="IPR016047">
    <property type="entry name" value="M23ase_b-sheet_dom"/>
</dbReference>
<accession>A0ABT1LHW3</accession>
<feature type="region of interest" description="Disordered" evidence="7">
    <location>
        <begin position="116"/>
        <end position="190"/>
    </location>
</feature>
<evidence type="ECO:0000259" key="9">
    <source>
        <dbReference type="Pfam" id="PF01551"/>
    </source>
</evidence>
<keyword evidence="8" id="KW-1133">Transmembrane helix</keyword>
<feature type="domain" description="M23ase beta-sheet core" evidence="9">
    <location>
        <begin position="318"/>
        <end position="412"/>
    </location>
</feature>
<keyword evidence="3" id="KW-0479">Metal-binding</keyword>
<evidence type="ECO:0000256" key="5">
    <source>
        <dbReference type="ARBA" id="ARBA00022833"/>
    </source>
</evidence>
<keyword evidence="2" id="KW-0645">Protease</keyword>
<dbReference type="SUPFAM" id="SSF51261">
    <property type="entry name" value="Duplicated hybrid motif"/>
    <property type="match status" value="1"/>
</dbReference>
<evidence type="ECO:0000256" key="8">
    <source>
        <dbReference type="SAM" id="Phobius"/>
    </source>
</evidence>
<evidence type="ECO:0000256" key="3">
    <source>
        <dbReference type="ARBA" id="ARBA00022723"/>
    </source>
</evidence>
<feature type="compositionally biased region" description="Basic and acidic residues" evidence="7">
    <location>
        <begin position="179"/>
        <end position="190"/>
    </location>
</feature>
<dbReference type="CDD" id="cd12797">
    <property type="entry name" value="M23_peptidase"/>
    <property type="match status" value="1"/>
</dbReference>